<feature type="transmembrane region" description="Helical" evidence="1">
    <location>
        <begin position="216"/>
        <end position="241"/>
    </location>
</feature>
<dbReference type="Proteomes" id="UP000774570">
    <property type="component" value="Unassembled WGS sequence"/>
</dbReference>
<feature type="transmembrane region" description="Helical" evidence="1">
    <location>
        <begin position="139"/>
        <end position="167"/>
    </location>
</feature>
<accession>A0ABS7FXQ1</accession>
<feature type="transmembrane region" description="Helical" evidence="1">
    <location>
        <begin position="44"/>
        <end position="65"/>
    </location>
</feature>
<keyword evidence="1" id="KW-1133">Transmembrane helix</keyword>
<dbReference type="Pfam" id="PF12679">
    <property type="entry name" value="ABC2_membrane_2"/>
    <property type="match status" value="1"/>
</dbReference>
<name>A0ABS7FXQ1_9ACTN</name>
<evidence type="ECO:0000256" key="1">
    <source>
        <dbReference type="SAM" id="Phobius"/>
    </source>
</evidence>
<feature type="transmembrane region" description="Helical" evidence="1">
    <location>
        <begin position="261"/>
        <end position="285"/>
    </location>
</feature>
<organism evidence="2 3">
    <name type="scientific">Actinomadura parmotrematis</name>
    <dbReference type="NCBI Taxonomy" id="2864039"/>
    <lineage>
        <taxon>Bacteria</taxon>
        <taxon>Bacillati</taxon>
        <taxon>Actinomycetota</taxon>
        <taxon>Actinomycetes</taxon>
        <taxon>Streptosporangiales</taxon>
        <taxon>Thermomonosporaceae</taxon>
        <taxon>Actinomadura</taxon>
    </lineage>
</organism>
<keyword evidence="1" id="KW-0812">Transmembrane</keyword>
<dbReference type="PANTHER" id="PTHR37305">
    <property type="entry name" value="INTEGRAL MEMBRANE PROTEIN-RELATED"/>
    <property type="match status" value="1"/>
</dbReference>
<comment type="caution">
    <text evidence="2">The sequence shown here is derived from an EMBL/GenBank/DDBJ whole genome shotgun (WGS) entry which is preliminary data.</text>
</comment>
<reference evidence="2 3" key="1">
    <citation type="submission" date="2021-07" db="EMBL/GenBank/DDBJ databases">
        <title>Actinomadura sp. PM05-2 isolated from lichen.</title>
        <authorList>
            <person name="Somphong A."/>
            <person name="Phongsopitanun W."/>
            <person name="Tanasupawat S."/>
            <person name="Peongsungnone V."/>
        </authorList>
    </citation>
    <scope>NUCLEOTIDE SEQUENCE [LARGE SCALE GENOMIC DNA]</scope>
    <source>
        <strain evidence="2 3">PM05-2</strain>
    </source>
</reference>
<gene>
    <name evidence="2" type="ORF">K1Y72_22070</name>
</gene>
<sequence length="295" mass="30705">MSGEQGGATAAAAARDGGAPGYDVRRTLPLRVEAVRQFRRRRTLVAFAILLMLPWILVGAFKIGGDPGREGGAPGLVDVATASGLNFALFALFVATGFLLVVAVALFCGDTVASEAGWSSLRYLLAAPVPRGRLLRQKLAVALGYAAVAVLALPLMSLVAGTAGFGWGAVSLPTGGTFPTGQALGRMGVIIAYSLVAQLVVAALAFLLSVTTDSPLGAVGGAVGLVIVSNILDAVTALGSWRDLLPTHWMYSWMDALQPQIQWTGMAKGTALSVSYSLVLFALAFRRFRTRDIVS</sequence>
<dbReference type="RefSeq" id="WP_220168312.1">
    <property type="nucleotide sequence ID" value="NZ_JAIBOA010000014.1"/>
</dbReference>
<evidence type="ECO:0000313" key="3">
    <source>
        <dbReference type="Proteomes" id="UP000774570"/>
    </source>
</evidence>
<feature type="transmembrane region" description="Helical" evidence="1">
    <location>
        <begin position="187"/>
        <end position="209"/>
    </location>
</feature>
<dbReference type="EMBL" id="JAIBOA010000014">
    <property type="protein sequence ID" value="MBW8485086.1"/>
    <property type="molecule type" value="Genomic_DNA"/>
</dbReference>
<feature type="transmembrane region" description="Helical" evidence="1">
    <location>
        <begin position="85"/>
        <end position="108"/>
    </location>
</feature>
<keyword evidence="3" id="KW-1185">Reference proteome</keyword>
<keyword evidence="1" id="KW-0472">Membrane</keyword>
<dbReference type="PANTHER" id="PTHR37305:SF1">
    <property type="entry name" value="MEMBRANE PROTEIN"/>
    <property type="match status" value="1"/>
</dbReference>
<proteinExistence type="predicted"/>
<protein>
    <submittedName>
        <fullName evidence="2">ABC transporter permease</fullName>
    </submittedName>
</protein>
<evidence type="ECO:0000313" key="2">
    <source>
        <dbReference type="EMBL" id="MBW8485086.1"/>
    </source>
</evidence>